<keyword evidence="2" id="KW-1185">Reference proteome</keyword>
<name>A0ACC5XCV6_PANGG</name>
<protein>
    <submittedName>
        <fullName evidence="1">Uncharacterized protein</fullName>
    </submittedName>
</protein>
<accession>A0ACC5XCV6</accession>
<organism evidence="1 2">
    <name type="scientific">Pangasianodon gigas</name>
    <name type="common">Mekong giant catfish</name>
    <name type="synonym">Pangasius gigas</name>
    <dbReference type="NCBI Taxonomy" id="30993"/>
    <lineage>
        <taxon>Eukaryota</taxon>
        <taxon>Metazoa</taxon>
        <taxon>Chordata</taxon>
        <taxon>Craniata</taxon>
        <taxon>Vertebrata</taxon>
        <taxon>Euteleostomi</taxon>
        <taxon>Actinopterygii</taxon>
        <taxon>Neopterygii</taxon>
        <taxon>Teleostei</taxon>
        <taxon>Ostariophysi</taxon>
        <taxon>Siluriformes</taxon>
        <taxon>Pangasiidae</taxon>
        <taxon>Pangasianodon</taxon>
    </lineage>
</organism>
<dbReference type="EMBL" id="CM040471">
    <property type="protein sequence ID" value="MCI4388675.1"/>
    <property type="molecule type" value="Genomic_DNA"/>
</dbReference>
<evidence type="ECO:0000313" key="2">
    <source>
        <dbReference type="Proteomes" id="UP000829447"/>
    </source>
</evidence>
<comment type="caution">
    <text evidence="1">The sequence shown here is derived from an EMBL/GenBank/DDBJ whole genome shotgun (WGS) entry which is preliminary data.</text>
</comment>
<proteinExistence type="predicted"/>
<dbReference type="Proteomes" id="UP000829447">
    <property type="component" value="Linkage Group LG18"/>
</dbReference>
<reference evidence="1 2" key="1">
    <citation type="journal article" date="2022" name="bioRxiv">
        <title>An ancient truncated duplication of the anti-Mullerian hormone receptor type 2 gene is a potential conserved master sex determinant in the Pangasiidae catfish family.</title>
        <authorList>
            <person name="Wen M."/>
            <person name="Pan Q."/>
            <person name="Jouanno E."/>
            <person name="Montfort J."/>
            <person name="Zahm M."/>
            <person name="Cabau C."/>
            <person name="Klopp C."/>
            <person name="Iampietro C."/>
            <person name="Roques C."/>
            <person name="Bouchez O."/>
            <person name="Castinel A."/>
            <person name="Donnadieu C."/>
            <person name="Parrinello H."/>
            <person name="Poncet C."/>
            <person name="Belmonte E."/>
            <person name="Gautier V."/>
            <person name="Avarre J.-C."/>
            <person name="Dugue R."/>
            <person name="Gustiano R."/>
            <person name="Ha T.T.T."/>
            <person name="Campet M."/>
            <person name="Sriphairoj K."/>
            <person name="Ribolli J."/>
            <person name="de Almeida F.L."/>
            <person name="Desvignes T."/>
            <person name="Postlethwait J.H."/>
            <person name="Bucao C.F."/>
            <person name="Robinson-Rechavi M."/>
            <person name="Bobe J."/>
            <person name="Herpin A."/>
            <person name="Guiguen Y."/>
        </authorList>
    </citation>
    <scope>NUCLEOTIDE SEQUENCE [LARGE SCALE GENOMIC DNA]</scope>
    <source>
        <strain evidence="1">YG-Dec2019</strain>
    </source>
</reference>
<evidence type="ECO:0000313" key="1">
    <source>
        <dbReference type="EMBL" id="MCI4388675.1"/>
    </source>
</evidence>
<sequence>MIYCIFNPAHSSIRLVGSGGDCAGRLEVFHSGSWGTVCDDSWDIDIEALSTHIAAWFGPGTGSIWLNEVECGGNETSLWNCRFQLSEEGECAHQKDVGVVCSEFKEIRLTEGCKGNLEVFYNGTWGNVCHNQMELELETANMVCRELNCGRLERLDSARARVESAPNWLDHVKCRKHDSNLLKCPSSPWGQNNCNSRSDEVVHITCSDSVRLVDGGSRCAGRVEVLHDGQWGTVCDDNWDMKDAAVVCGELHCGEAVNAVGSAHFGPGSGPIWMADVDCSGSESTLKNCRSRWLGNRDCGHGEDAGVTCSEHWPLRLSGGKGSCSGRLEVYHNATWGSVCDDQWNIRNAQDAEVVCRELGCGIPVEVLGSAAFGRGEELRLVNGLDSCSGRVELQYLSEWGTVCAVSWDMRAADVLCAQLDCGSAVAVVEVDWFGEGSGRIWADVFDCQGNETHLSQCGISSWSRAACSHKHDAGVICNGSSVAFHEGRVQLSGGSECQGEVEIYFRQDWRRVLLDS</sequence>
<gene>
    <name evidence="1" type="ORF">PGIGA_G00088750</name>
</gene>